<sequence length="1845" mass="195539">MGFEKEGETKTEFEEEETEGDHVESSDYYFDKIGRPIPILSDQTVSPFPLQNPPLPARPLALSQSRRLIFVAHPSGFLVAKTKDVMDAAIDIKEKDSSSSSSIQHVSLVDVPIGKAHILTLSTDSSTLAVSVDAHIYLFHVHSLLDKELKPSFSCSLSEPSSSTVKDIQWRRGPDNSYLVLSNQGKLYHGALAAGTHTFKHITDNVDAVEWSLKGKYIAVARESRISILSSNFKERFSISLPFRSWIADSDDNCTVKVDSIRWVRHDSIIVGCFQQTADGKEENYCLQVISRKDGKIYDSSSKPVVLSFHDLFSGLVDDIVPYGSGPYLFLDYLEQCGLAITANKKNTDQHIVLLGWAVEDGMSETAVIDIERDTWLPRIELQENGDDNLIMGLCVDKVSFYGKVKVEVGAEEQKELSPFCVLMCVTLEGKLVMFKVASAAGANIRPEVDSFLDYEEEDIALEPEGCDQPNLSSGLHEETLGETAQGLQPQHVSSKEIHLNKDGGIPTQKDLHPSDKNEISMSAYTHNIPENLEIKPLSVQQSPKLGKSSLKASFPEIPGYLSSDSSKTENQRLAGFVSRSALSGKVLTDAPSISSCKDLPNNADLSKEPRREVGSTALPGVPSQSCSSGKVTFSASALIQGNRPDYNNVHLGAANVSSDLGCKSFRLKDTAGQSTSDNASVRPALNGEQRGSIVSGTIESLPTFQSSQLSSHENSASVRSPNHIPKYLKDNHKTSSLRSSEPNLSKQFGNIKELAKELDTLLECIEEKGGFRDACTVFLRGSVLDLEEGMGTLSENCRELKIMMDERLGEIHHLLDKTVQVLARKIYVDGIVKQASDSQYLELWNRQKLSSEFELKRQCILKLNQELTNQLIQLERHFNTLELQSFGRNAGSHTDRRTLQIRYMPSRQLQSLHSLQNTMSSQLAAAEQLSECLSKQMSMLSIESPVRQKNVKKELFETIGIPYDASFSSPDATKVGDTISLKKLLLSSSSSATIGKSRRHQSSAMKSSDSETSRRRRDSLDQSWASFEPTKTTVKRVLLQESQKKNVNKSFLLKDRQIFSSSSGDRSAVYQEDQTSRSFLHPLESKGLHYGSPKQTFEKKTTVPFKWATDPPMSSQPLVLHSPILQNNNVAMVSVSSSLVSLPGGEILSRQAYNMTADKSKSMFSQIEKPDSVSINEIRCFQHTETNINKNSADSTMLPNEIPVSTTSNVLVKSAMQSLKPGSLLGASSMASTLPAKVSEINFATSKSQPGEKVSSSPAASISLSVSSSLVSNISPNIPSSIPAPTLSAAMSLSTSLASFEVTTGYNQTFASTSLPSISVSPVFPSGSMSFQIPRTVLPSLPLPLTSEVSPELQPPLGKTLPSSNPNPSCSTSESLETDTQPLVGKSTSNVNSTPTPSVSESLKTESQPPAGINPPSVTPITLSESDSLKTEVPHPPGEVGSKSDVDVPTTAPDPNPPAFGLKHEPPASSVLTKALSSGFASVHQPNLNLFGSTGSNVALNSHPQQPSAHNVPFGAPIPISDSVSGKNESLDVAVTEEDEMEEEAPEASCTNELNLGNLGGFGIGSTPIPTSPRANPFGGQFGRTGSNVASSLLNMTVHSGELFRPASFNFQSPQPSQPSPPTNMGAFSGGFGTGAVAQAPAQSQFGQPAHIGPGQQALGSVLGTFGQSRQFGTGLPGSGFASTSGFGGGLATSSSTGGFASAATAGGFAGVGSTGGGFAALASSGAGFGGVAAGGFGGVASGAGFGGVASGGSGIAGVASGGGGFAAAASSAGGFAAAPASGSGFSTSGSGFGAFGSQQGTGGFSAFPGNAGGSQQGIGGFSAFSGNPAGTGKPAELFTQMRK</sequence>
<reference evidence="2" key="1">
    <citation type="submission" date="2022-11" db="EMBL/GenBank/DDBJ databases">
        <authorList>
            <person name="Hyden B.L."/>
            <person name="Feng K."/>
            <person name="Yates T."/>
            <person name="Jawdy S."/>
            <person name="Smart L.B."/>
            <person name="Muchero W."/>
        </authorList>
    </citation>
    <scope>NUCLEOTIDE SEQUENCE</scope>
    <source>
        <tissue evidence="2">Shoot tip</tissue>
    </source>
</reference>
<dbReference type="SUPFAM" id="SSF117289">
    <property type="entry name" value="Nucleoporin domain"/>
    <property type="match status" value="1"/>
</dbReference>
<feature type="region of interest" description="Disordered" evidence="1">
    <location>
        <begin position="1500"/>
        <end position="1531"/>
    </location>
</feature>
<evidence type="ECO:0000313" key="2">
    <source>
        <dbReference type="EMBL" id="KAJ6694572.1"/>
    </source>
</evidence>
<dbReference type="EMBL" id="JAPFFM010000017">
    <property type="protein sequence ID" value="KAJ6694572.1"/>
    <property type="molecule type" value="Genomic_DNA"/>
</dbReference>
<evidence type="ECO:0000256" key="1">
    <source>
        <dbReference type="SAM" id="MobiDB-lite"/>
    </source>
</evidence>
<organism evidence="2 3">
    <name type="scientific">Salix koriyanagi</name>
    <dbReference type="NCBI Taxonomy" id="2511006"/>
    <lineage>
        <taxon>Eukaryota</taxon>
        <taxon>Viridiplantae</taxon>
        <taxon>Streptophyta</taxon>
        <taxon>Embryophyta</taxon>
        <taxon>Tracheophyta</taxon>
        <taxon>Spermatophyta</taxon>
        <taxon>Magnoliopsida</taxon>
        <taxon>eudicotyledons</taxon>
        <taxon>Gunneridae</taxon>
        <taxon>Pentapetalae</taxon>
        <taxon>rosids</taxon>
        <taxon>fabids</taxon>
        <taxon>Malpighiales</taxon>
        <taxon>Salicaceae</taxon>
        <taxon>Saliceae</taxon>
        <taxon>Salix</taxon>
    </lineage>
</organism>
<feature type="compositionally biased region" description="Low complexity" evidence="1">
    <location>
        <begin position="1388"/>
        <end position="1401"/>
    </location>
</feature>
<reference evidence="2" key="2">
    <citation type="journal article" date="2023" name="Int. J. Mol. Sci.">
        <title>De Novo Assembly and Annotation of 11 Diverse Shrub Willow (Salix) Genomes Reveals Novel Gene Organization in Sex-Linked Regions.</title>
        <authorList>
            <person name="Hyden B."/>
            <person name="Feng K."/>
            <person name="Yates T.B."/>
            <person name="Jawdy S."/>
            <person name="Cereghino C."/>
            <person name="Smart L.B."/>
            <person name="Muchero W."/>
        </authorList>
    </citation>
    <scope>NUCLEOTIDE SEQUENCE</scope>
    <source>
        <tissue evidence="2">Shoot tip</tissue>
    </source>
</reference>
<feature type="region of interest" description="Disordered" evidence="1">
    <location>
        <begin position="993"/>
        <end position="1025"/>
    </location>
</feature>
<feature type="region of interest" description="Disordered" evidence="1">
    <location>
        <begin position="1824"/>
        <end position="1845"/>
    </location>
</feature>
<protein>
    <submittedName>
        <fullName evidence="2">NUCLEAR PORE COMPLEX PROTEIN NUP214 ISOFORM X1</fullName>
    </submittedName>
</protein>
<feature type="region of interest" description="Disordered" evidence="1">
    <location>
        <begin position="1562"/>
        <end position="1583"/>
    </location>
</feature>
<proteinExistence type="predicted"/>
<feature type="region of interest" description="Disordered" evidence="1">
    <location>
        <begin position="1349"/>
        <end position="1467"/>
    </location>
</feature>
<feature type="compositionally biased region" description="Low complexity" evidence="1">
    <location>
        <begin position="1363"/>
        <end position="1376"/>
    </location>
</feature>
<dbReference type="PANTHER" id="PTHR34418:SF3">
    <property type="entry name" value="NUCLEAR PORE COMPLEX PROTEIN NUP214"/>
    <property type="match status" value="1"/>
</dbReference>
<feature type="compositionally biased region" description="Polar residues" evidence="1">
    <location>
        <begin position="705"/>
        <end position="721"/>
    </location>
</feature>
<dbReference type="GO" id="GO:0017056">
    <property type="term" value="F:structural constituent of nuclear pore"/>
    <property type="evidence" value="ECO:0007669"/>
    <property type="project" value="InterPro"/>
</dbReference>
<dbReference type="Proteomes" id="UP001151752">
    <property type="component" value="Chromosome 3"/>
</dbReference>
<dbReference type="InterPro" id="IPR044694">
    <property type="entry name" value="NUP214"/>
</dbReference>
<feature type="compositionally biased region" description="Basic and acidic residues" evidence="1">
    <location>
        <begin position="1"/>
        <end position="12"/>
    </location>
</feature>
<feature type="compositionally biased region" description="Polar residues" evidence="1">
    <location>
        <begin position="735"/>
        <end position="744"/>
    </location>
</feature>
<feature type="region of interest" description="Disordered" evidence="1">
    <location>
        <begin position="671"/>
        <end position="690"/>
    </location>
</feature>
<name>A0A9Q0PUG8_9ROSI</name>
<feature type="region of interest" description="Disordered" evidence="1">
    <location>
        <begin position="594"/>
        <end position="629"/>
    </location>
</feature>
<dbReference type="GO" id="GO:0006405">
    <property type="term" value="P:RNA export from nucleus"/>
    <property type="evidence" value="ECO:0007669"/>
    <property type="project" value="InterPro"/>
</dbReference>
<evidence type="ECO:0000313" key="3">
    <source>
        <dbReference type="Proteomes" id="UP001151752"/>
    </source>
</evidence>
<feature type="region of interest" description="Disordered" evidence="1">
    <location>
        <begin position="705"/>
        <end position="744"/>
    </location>
</feature>
<feature type="region of interest" description="Disordered" evidence="1">
    <location>
        <begin position="1"/>
        <end position="27"/>
    </location>
</feature>
<feature type="region of interest" description="Disordered" evidence="1">
    <location>
        <begin position="1608"/>
        <end position="1628"/>
    </location>
</feature>
<gene>
    <name evidence="2" type="ORF">OIU74_013823</name>
</gene>
<dbReference type="PANTHER" id="PTHR34418">
    <property type="entry name" value="NUCLEAR PORE COMPLEX PROTEIN NUP214 ISOFORM X1"/>
    <property type="match status" value="1"/>
</dbReference>
<comment type="caution">
    <text evidence="2">The sequence shown here is derived from an EMBL/GenBank/DDBJ whole genome shotgun (WGS) entry which is preliminary data.</text>
</comment>
<keyword evidence="3" id="KW-1185">Reference proteome</keyword>
<feature type="compositionally biased region" description="Polar residues" evidence="1">
    <location>
        <begin position="1500"/>
        <end position="1510"/>
    </location>
</feature>
<accession>A0A9Q0PUG8</accession>